<dbReference type="Gene3D" id="3.55.40.10">
    <property type="entry name" value="minor pseudopilin epsh domain"/>
    <property type="match status" value="1"/>
</dbReference>
<gene>
    <name evidence="1" type="ORF">ACFQ4M_09250</name>
</gene>
<proteinExistence type="predicted"/>
<evidence type="ECO:0000313" key="2">
    <source>
        <dbReference type="Proteomes" id="UP001597158"/>
    </source>
</evidence>
<keyword evidence="2" id="KW-1185">Reference proteome</keyword>
<protein>
    <submittedName>
        <fullName evidence="1">Prepilin-type N-terminal cleavage/methylation domain-containing protein</fullName>
    </submittedName>
</protein>
<dbReference type="RefSeq" id="WP_002939500.1">
    <property type="nucleotide sequence ID" value="NZ_JARQZE010000005.1"/>
</dbReference>
<dbReference type="InterPro" id="IPR012902">
    <property type="entry name" value="N_methyl_site"/>
</dbReference>
<dbReference type="SUPFAM" id="SSF54523">
    <property type="entry name" value="Pili subunits"/>
    <property type="match status" value="1"/>
</dbReference>
<dbReference type="EMBL" id="JBHTMC010000020">
    <property type="protein sequence ID" value="MFD1263770.1"/>
    <property type="molecule type" value="Genomic_DNA"/>
</dbReference>
<comment type="caution">
    <text evidence="1">The sequence shown here is derived from an EMBL/GenBank/DDBJ whole genome shotgun (WGS) entry which is preliminary data.</text>
</comment>
<dbReference type="InterPro" id="IPR045584">
    <property type="entry name" value="Pilin-like"/>
</dbReference>
<name>A0ABW3WER7_9RHOO</name>
<dbReference type="NCBIfam" id="TIGR02532">
    <property type="entry name" value="IV_pilin_GFxxxE"/>
    <property type="match status" value="1"/>
</dbReference>
<organism evidence="1 2">
    <name type="scientific">Thauera mechernichensis</name>
    <dbReference type="NCBI Taxonomy" id="82788"/>
    <lineage>
        <taxon>Bacteria</taxon>
        <taxon>Pseudomonadati</taxon>
        <taxon>Pseudomonadota</taxon>
        <taxon>Betaproteobacteria</taxon>
        <taxon>Rhodocyclales</taxon>
        <taxon>Zoogloeaceae</taxon>
        <taxon>Thauera</taxon>
    </lineage>
</organism>
<dbReference type="Pfam" id="PF07963">
    <property type="entry name" value="N_methyl"/>
    <property type="match status" value="1"/>
</dbReference>
<reference evidence="2" key="1">
    <citation type="journal article" date="2019" name="Int. J. Syst. Evol. Microbiol.">
        <title>The Global Catalogue of Microorganisms (GCM) 10K type strain sequencing project: providing services to taxonomists for standard genome sequencing and annotation.</title>
        <authorList>
            <consortium name="The Broad Institute Genomics Platform"/>
            <consortium name="The Broad Institute Genome Sequencing Center for Infectious Disease"/>
            <person name="Wu L."/>
            <person name="Ma J."/>
        </authorList>
    </citation>
    <scope>NUCLEOTIDE SEQUENCE [LARGE SCALE GENOMIC DNA]</scope>
    <source>
        <strain evidence="2">CCUG 48884</strain>
    </source>
</reference>
<sequence length="165" mass="17998">MRPARGFSLVEVLVTLLVLGIAAGAMSLAVTADRERDPAVAVEQLRKALETAAYRASIRGQRLAIEFQADGYRFTSLDRHGQWQRIDADPALQPRRLPAALAWHSLATSSRQAGTTASPAHRRIEFGTRPPQYRLALAHEGVLHVLDGSRAGSVLHRLEHPGAGR</sequence>
<evidence type="ECO:0000313" key="1">
    <source>
        <dbReference type="EMBL" id="MFD1263770.1"/>
    </source>
</evidence>
<dbReference type="PROSITE" id="PS00409">
    <property type="entry name" value="PROKAR_NTER_METHYL"/>
    <property type="match status" value="1"/>
</dbReference>
<dbReference type="Proteomes" id="UP001597158">
    <property type="component" value="Unassembled WGS sequence"/>
</dbReference>
<accession>A0ABW3WER7</accession>